<dbReference type="Proteomes" id="UP001494902">
    <property type="component" value="Unassembled WGS sequence"/>
</dbReference>
<evidence type="ECO:0000313" key="3">
    <source>
        <dbReference type="EMBL" id="MEQ3550823.1"/>
    </source>
</evidence>
<sequence length="273" mass="28108">MPRHRHRAQAGTPLPGLRHVATAAAVASGALAVATPVAGLEFGPADANFRLAADSVPDGSDPGDDGFDVGLDAAFADEVDSGPRTEPVLGTDLVDAAGLFEATEGAARAVADEQERIARETAERVRSATDDIPRPGEGAGRGGPSTASCDADTSGLGAVQSWVSDAAEFLSCAYDQPQLLGVGERGNASDHPSGHALDLMVRGEKGDRIAECALANADELGVKYVIWDQQMNHGSGWSDMEDRGGDTANHKDHVHISFENSSGSGDPDLGKCA</sequence>
<gene>
    <name evidence="3" type="ORF">WIS52_10095</name>
</gene>
<evidence type="ECO:0000259" key="2">
    <source>
        <dbReference type="Pfam" id="PF26571"/>
    </source>
</evidence>
<evidence type="ECO:0000313" key="4">
    <source>
        <dbReference type="Proteomes" id="UP001494902"/>
    </source>
</evidence>
<feature type="region of interest" description="Disordered" evidence="1">
    <location>
        <begin position="122"/>
        <end position="149"/>
    </location>
</feature>
<name>A0ABV1K8N2_9PSEU</name>
<evidence type="ECO:0000256" key="1">
    <source>
        <dbReference type="SAM" id="MobiDB-lite"/>
    </source>
</evidence>
<feature type="domain" description="ARB-07466-like C-terminal" evidence="2">
    <location>
        <begin position="158"/>
        <end position="250"/>
    </location>
</feature>
<feature type="compositionally biased region" description="Basic and acidic residues" evidence="1">
    <location>
        <begin position="122"/>
        <end position="134"/>
    </location>
</feature>
<dbReference type="EMBL" id="JBEDNQ010000003">
    <property type="protein sequence ID" value="MEQ3550823.1"/>
    <property type="molecule type" value="Genomic_DNA"/>
</dbReference>
<accession>A0ABV1K8N2</accession>
<proteinExistence type="predicted"/>
<protein>
    <recommendedName>
        <fullName evidence="2">ARB-07466-like C-terminal domain-containing protein</fullName>
    </recommendedName>
</protein>
<comment type="caution">
    <text evidence="3">The sequence shown here is derived from an EMBL/GenBank/DDBJ whole genome shotgun (WGS) entry which is preliminary data.</text>
</comment>
<dbReference type="RefSeq" id="WP_349297869.1">
    <property type="nucleotide sequence ID" value="NZ_JBEDNQ010000003.1"/>
</dbReference>
<organism evidence="3 4">
    <name type="scientific">Pseudonocardia nematodicida</name>
    <dbReference type="NCBI Taxonomy" id="1206997"/>
    <lineage>
        <taxon>Bacteria</taxon>
        <taxon>Bacillati</taxon>
        <taxon>Actinomycetota</taxon>
        <taxon>Actinomycetes</taxon>
        <taxon>Pseudonocardiales</taxon>
        <taxon>Pseudonocardiaceae</taxon>
        <taxon>Pseudonocardia</taxon>
    </lineage>
</organism>
<keyword evidence="4" id="KW-1185">Reference proteome</keyword>
<dbReference type="InterPro" id="IPR058593">
    <property type="entry name" value="ARB_07466-like_C"/>
</dbReference>
<dbReference type="Pfam" id="PF26571">
    <property type="entry name" value="VldE"/>
    <property type="match status" value="1"/>
</dbReference>
<reference evidence="3 4" key="1">
    <citation type="submission" date="2024-03" db="EMBL/GenBank/DDBJ databases">
        <title>Draft genome sequence of Pseudonocardia nematodicida JCM 31783.</title>
        <authorList>
            <person name="Butdee W."/>
            <person name="Duangmal K."/>
        </authorList>
    </citation>
    <scope>NUCLEOTIDE SEQUENCE [LARGE SCALE GENOMIC DNA]</scope>
    <source>
        <strain evidence="3 4">JCM 31783</strain>
    </source>
</reference>